<evidence type="ECO:0000313" key="3">
    <source>
        <dbReference type="EnsemblMetazoa" id="ISCW024457-PA"/>
    </source>
</evidence>
<dbReference type="VEuPathDB" id="VectorBase:ISCI024457"/>
<organism>
    <name type="scientific">Ixodes scapularis</name>
    <name type="common">Black-legged tick</name>
    <name type="synonym">Deer tick</name>
    <dbReference type="NCBI Taxonomy" id="6945"/>
    <lineage>
        <taxon>Eukaryota</taxon>
        <taxon>Metazoa</taxon>
        <taxon>Ecdysozoa</taxon>
        <taxon>Arthropoda</taxon>
        <taxon>Chelicerata</taxon>
        <taxon>Arachnida</taxon>
        <taxon>Acari</taxon>
        <taxon>Parasitiformes</taxon>
        <taxon>Ixodida</taxon>
        <taxon>Ixodoidea</taxon>
        <taxon>Ixodidae</taxon>
        <taxon>Ixodinae</taxon>
        <taxon>Ixodes</taxon>
    </lineage>
</organism>
<evidence type="ECO:0000313" key="2">
    <source>
        <dbReference type="EMBL" id="EEC10881.1"/>
    </source>
</evidence>
<dbReference type="InParanoid" id="B7PWA9"/>
<reference evidence="3" key="2">
    <citation type="submission" date="2020-05" db="UniProtKB">
        <authorList>
            <consortium name="EnsemblMetazoa"/>
        </authorList>
    </citation>
    <scope>IDENTIFICATION</scope>
    <source>
        <strain evidence="3">wikel</strain>
    </source>
</reference>
<feature type="region of interest" description="Disordered" evidence="1">
    <location>
        <begin position="166"/>
        <end position="207"/>
    </location>
</feature>
<feature type="compositionally biased region" description="Polar residues" evidence="1">
    <location>
        <begin position="82"/>
        <end position="95"/>
    </location>
</feature>
<evidence type="ECO:0000313" key="4">
    <source>
        <dbReference type="Proteomes" id="UP000001555"/>
    </source>
</evidence>
<dbReference type="EMBL" id="ABJB010949597">
    <property type="status" value="NOT_ANNOTATED_CDS"/>
    <property type="molecule type" value="Genomic_DNA"/>
</dbReference>
<dbReference type="EMBL" id="DS807170">
    <property type="protein sequence ID" value="EEC10881.1"/>
    <property type="molecule type" value="Genomic_DNA"/>
</dbReference>
<feature type="region of interest" description="Disordered" evidence="1">
    <location>
        <begin position="225"/>
        <end position="271"/>
    </location>
</feature>
<dbReference type="VEuPathDB" id="VectorBase:ISCP_017460"/>
<feature type="compositionally biased region" description="Polar residues" evidence="1">
    <location>
        <begin position="166"/>
        <end position="177"/>
    </location>
</feature>
<keyword evidence="4" id="KW-1185">Reference proteome</keyword>
<dbReference type="AlphaFoldDB" id="B7PWA9"/>
<accession>B7PWA9</accession>
<dbReference type="OrthoDB" id="6516201at2759"/>
<feature type="compositionally biased region" description="Low complexity" evidence="1">
    <location>
        <begin position="182"/>
        <end position="198"/>
    </location>
</feature>
<gene>
    <name evidence="2" type="ORF">IscW_ISCW024457</name>
</gene>
<feature type="non-terminal residue" evidence="2">
    <location>
        <position position="271"/>
    </location>
</feature>
<proteinExistence type="predicted"/>
<feature type="region of interest" description="Disordered" evidence="1">
    <location>
        <begin position="82"/>
        <end position="105"/>
    </location>
</feature>
<dbReference type="HOGENOM" id="CLU_1028848_0_0_1"/>
<dbReference type="PaxDb" id="6945-B7PWA9"/>
<reference evidence="2 4" key="1">
    <citation type="submission" date="2008-03" db="EMBL/GenBank/DDBJ databases">
        <title>Annotation of Ixodes scapularis.</title>
        <authorList>
            <consortium name="Ixodes scapularis Genome Project Consortium"/>
            <person name="Caler E."/>
            <person name="Hannick L.I."/>
            <person name="Bidwell S."/>
            <person name="Joardar V."/>
            <person name="Thiagarajan M."/>
            <person name="Amedeo P."/>
            <person name="Galinsky K.J."/>
            <person name="Schobel S."/>
            <person name="Inman J."/>
            <person name="Hostetler J."/>
            <person name="Miller J."/>
            <person name="Hammond M."/>
            <person name="Megy K."/>
            <person name="Lawson D."/>
            <person name="Kodira C."/>
            <person name="Sutton G."/>
            <person name="Meyer J."/>
            <person name="Hill C.A."/>
            <person name="Birren B."/>
            <person name="Nene V."/>
            <person name="Collins F."/>
            <person name="Alarcon-Chaidez F."/>
            <person name="Wikel S."/>
            <person name="Strausberg R."/>
        </authorList>
    </citation>
    <scope>NUCLEOTIDE SEQUENCE [LARGE SCALE GENOMIC DNA]</scope>
    <source>
        <strain evidence="4">Wikel</strain>
        <strain evidence="2">Wikel colony</strain>
    </source>
</reference>
<evidence type="ECO:0000256" key="1">
    <source>
        <dbReference type="SAM" id="MobiDB-lite"/>
    </source>
</evidence>
<protein>
    <submittedName>
        <fullName evidence="2 3">Uncharacterized protein</fullName>
    </submittedName>
</protein>
<dbReference type="EnsemblMetazoa" id="ISCW024457-RA">
    <property type="protein sequence ID" value="ISCW024457-PA"/>
    <property type="gene ID" value="ISCW024457"/>
</dbReference>
<name>B7PWA9_IXOSC</name>
<dbReference type="VEuPathDB" id="VectorBase:ISCW024457"/>
<sequence>MTKKRRRILNHVIKVSFFRSLRTSFIVAGRVRVVLGYSAKHSPTMIRVILIATVLQTLCHAESAAALGTPSARHEAVNFTVPQTSSVPEGGSTTKAVPKLPTTPAHNSVTVAENFRNATTSTTMRPSAETAPTFITKVTRPEETTGKFMMPAVDALVAEDAASFSTSGADSAGQSSVPGAWSSSETSPAPTTSASTRSVVETSTTDRSAYDPLAELVRAFLNPELRTRTPDYEGDFGDSQMHQDAPFHTSDGEAVPLKSSRKDHHDDEVTS</sequence>
<dbReference type="Proteomes" id="UP000001555">
    <property type="component" value="Unassembled WGS sequence"/>
</dbReference>